<dbReference type="SMART" id="SM00408">
    <property type="entry name" value="IGc2"/>
    <property type="match status" value="3"/>
</dbReference>
<name>A0A3Q3JU66_MONAL</name>
<keyword evidence="8" id="KW-0732">Signal</keyword>
<feature type="compositionally biased region" description="Basic and acidic residues" evidence="7">
    <location>
        <begin position="350"/>
        <end position="363"/>
    </location>
</feature>
<evidence type="ECO:0000256" key="8">
    <source>
        <dbReference type="SAM" id="SignalP"/>
    </source>
</evidence>
<dbReference type="GO" id="GO:0003007">
    <property type="term" value="P:heart morphogenesis"/>
    <property type="evidence" value="ECO:0007669"/>
    <property type="project" value="UniProtKB-ARBA"/>
</dbReference>
<dbReference type="InterPro" id="IPR013098">
    <property type="entry name" value="Ig_I-set"/>
</dbReference>
<evidence type="ECO:0000259" key="9">
    <source>
        <dbReference type="PROSITE" id="PS50835"/>
    </source>
</evidence>
<dbReference type="Ensembl" id="ENSMALT00000020564.1">
    <property type="protein sequence ID" value="ENSMALP00000020170.1"/>
    <property type="gene ID" value="ENSMALG00000014059.1"/>
</dbReference>
<keyword evidence="5" id="KW-1015">Disulfide bond</keyword>
<evidence type="ECO:0000313" key="10">
    <source>
        <dbReference type="Ensembl" id="ENSMALP00000020170.1"/>
    </source>
</evidence>
<feature type="compositionally biased region" description="Polar residues" evidence="7">
    <location>
        <begin position="311"/>
        <end position="329"/>
    </location>
</feature>
<keyword evidence="3" id="KW-0597">Phosphoprotein</keyword>
<evidence type="ECO:0000256" key="6">
    <source>
        <dbReference type="ARBA" id="ARBA00023319"/>
    </source>
</evidence>
<dbReference type="Proteomes" id="UP000261600">
    <property type="component" value="Unplaced"/>
</dbReference>
<feature type="signal peptide" evidence="8">
    <location>
        <begin position="1"/>
        <end position="21"/>
    </location>
</feature>
<dbReference type="GO" id="GO:0005737">
    <property type="term" value="C:cytoplasm"/>
    <property type="evidence" value="ECO:0007669"/>
    <property type="project" value="UniProtKB-SubCell"/>
</dbReference>
<protein>
    <recommendedName>
        <fullName evidence="9">Ig-like domain-containing protein</fullName>
    </recommendedName>
</protein>
<reference evidence="10" key="2">
    <citation type="submission" date="2025-09" db="UniProtKB">
        <authorList>
            <consortium name="Ensembl"/>
        </authorList>
    </citation>
    <scope>IDENTIFICATION</scope>
</reference>
<dbReference type="InterPro" id="IPR003599">
    <property type="entry name" value="Ig_sub"/>
</dbReference>
<comment type="subcellular location">
    <subcellularLocation>
        <location evidence="1">Cytoplasm</location>
    </subcellularLocation>
</comment>
<dbReference type="CDD" id="cd00096">
    <property type="entry name" value="Ig"/>
    <property type="match status" value="1"/>
</dbReference>
<organism evidence="10 11">
    <name type="scientific">Monopterus albus</name>
    <name type="common">Swamp eel</name>
    <dbReference type="NCBI Taxonomy" id="43700"/>
    <lineage>
        <taxon>Eukaryota</taxon>
        <taxon>Metazoa</taxon>
        <taxon>Chordata</taxon>
        <taxon>Craniata</taxon>
        <taxon>Vertebrata</taxon>
        <taxon>Euteleostomi</taxon>
        <taxon>Actinopterygii</taxon>
        <taxon>Neopterygii</taxon>
        <taxon>Teleostei</taxon>
        <taxon>Neoteleostei</taxon>
        <taxon>Acanthomorphata</taxon>
        <taxon>Anabantaria</taxon>
        <taxon>Synbranchiformes</taxon>
        <taxon>Synbranchidae</taxon>
        <taxon>Monopterus</taxon>
    </lineage>
</organism>
<dbReference type="FunFam" id="2.60.40.10:FF:000211">
    <property type="entry name" value="Obscurin-like protein 1"/>
    <property type="match status" value="1"/>
</dbReference>
<dbReference type="PROSITE" id="PS50835">
    <property type="entry name" value="IG_LIKE"/>
    <property type="match status" value="3"/>
</dbReference>
<sequence length="373" mass="41122">LQFCILLYLLMFFVALPVTFKQEVENLEVKEGDSGVFCCELSKPGAAVDWRKGRVILKPGYKYEMKQVGCLTKLTINNIEESDAGKYTCKTQDSQSTADEQKAMVSLLTAPPITFKTKLRNQQVEEENNLTLSCELSKPGLAVEWRKGEELRKYEMKQDGCLLQLHIKDLKPEDSGSYTCQAGSAETIFKEVFKNQSADLHGTITLVCTVEGKPSTVRWLKDGQEITNGMRCCTETTENGICTLVIKNLTTNDSGIYTCEVVNKFGVSSYNGNITVVQPQQPSPIVQKPVHPPLAAITPLQLAPPKPEAQAKSQPQNVSQTQAQLPNSATDAASYVESVSISLWEAYNLTERDTPGNLHERRGSSVIATSSSE</sequence>
<feature type="region of interest" description="Disordered" evidence="7">
    <location>
        <begin position="350"/>
        <end position="373"/>
    </location>
</feature>
<accession>A0A3Q3JU66</accession>
<dbReference type="InterPro" id="IPR013783">
    <property type="entry name" value="Ig-like_fold"/>
</dbReference>
<feature type="region of interest" description="Disordered" evidence="7">
    <location>
        <begin position="304"/>
        <end position="329"/>
    </location>
</feature>
<keyword evidence="2" id="KW-0963">Cytoplasm</keyword>
<evidence type="ECO:0000256" key="7">
    <source>
        <dbReference type="SAM" id="MobiDB-lite"/>
    </source>
</evidence>
<evidence type="ECO:0000256" key="2">
    <source>
        <dbReference type="ARBA" id="ARBA00022490"/>
    </source>
</evidence>
<dbReference type="InterPro" id="IPR003598">
    <property type="entry name" value="Ig_sub2"/>
</dbReference>
<reference evidence="10" key="1">
    <citation type="submission" date="2025-08" db="UniProtKB">
        <authorList>
            <consortium name="Ensembl"/>
        </authorList>
    </citation>
    <scope>IDENTIFICATION</scope>
</reference>
<dbReference type="GO" id="GO:0055013">
    <property type="term" value="P:cardiac muscle cell development"/>
    <property type="evidence" value="ECO:0007669"/>
    <property type="project" value="UniProtKB-ARBA"/>
</dbReference>
<evidence type="ECO:0000256" key="3">
    <source>
        <dbReference type="ARBA" id="ARBA00022553"/>
    </source>
</evidence>
<evidence type="ECO:0000256" key="4">
    <source>
        <dbReference type="ARBA" id="ARBA00022737"/>
    </source>
</evidence>
<dbReference type="SMART" id="SM00409">
    <property type="entry name" value="IG"/>
    <property type="match status" value="3"/>
</dbReference>
<evidence type="ECO:0000313" key="11">
    <source>
        <dbReference type="Proteomes" id="UP000261600"/>
    </source>
</evidence>
<dbReference type="InterPro" id="IPR052385">
    <property type="entry name" value="Obscurin/Obscurin-like_Reg"/>
</dbReference>
<feature type="domain" description="Ig-like" evidence="9">
    <location>
        <begin position="111"/>
        <end position="182"/>
    </location>
</feature>
<keyword evidence="4" id="KW-0677">Repeat</keyword>
<dbReference type="InterPro" id="IPR036179">
    <property type="entry name" value="Ig-like_dom_sf"/>
</dbReference>
<feature type="chain" id="PRO_5018774151" description="Ig-like domain-containing protein" evidence="8">
    <location>
        <begin position="22"/>
        <end position="373"/>
    </location>
</feature>
<dbReference type="PANTHER" id="PTHR35971">
    <property type="entry name" value="SI:DKEY-31G6.6"/>
    <property type="match status" value="1"/>
</dbReference>
<evidence type="ECO:0000256" key="5">
    <source>
        <dbReference type="ARBA" id="ARBA00023157"/>
    </source>
</evidence>
<evidence type="ECO:0000256" key="1">
    <source>
        <dbReference type="ARBA" id="ARBA00004496"/>
    </source>
</evidence>
<dbReference type="PANTHER" id="PTHR35971:SF5">
    <property type="entry name" value="OBSCURIN LIKE CYTOSKELETAL ADAPTOR 1"/>
    <property type="match status" value="1"/>
</dbReference>
<feature type="domain" description="Ig-like" evidence="9">
    <location>
        <begin position="203"/>
        <end position="275"/>
    </location>
</feature>
<dbReference type="AlphaFoldDB" id="A0A3Q3JU66"/>
<proteinExistence type="predicted"/>
<dbReference type="Gene3D" id="2.60.40.10">
    <property type="entry name" value="Immunoglobulins"/>
    <property type="match status" value="3"/>
</dbReference>
<dbReference type="STRING" id="43700.ENSMALP00000020170"/>
<feature type="domain" description="Ig-like" evidence="9">
    <location>
        <begin position="17"/>
        <end position="106"/>
    </location>
</feature>
<dbReference type="Pfam" id="PF07679">
    <property type="entry name" value="I-set"/>
    <property type="match status" value="3"/>
</dbReference>
<keyword evidence="6" id="KW-0393">Immunoglobulin domain</keyword>
<dbReference type="SUPFAM" id="SSF48726">
    <property type="entry name" value="Immunoglobulin"/>
    <property type="match status" value="3"/>
</dbReference>
<dbReference type="InterPro" id="IPR007110">
    <property type="entry name" value="Ig-like_dom"/>
</dbReference>
<keyword evidence="11" id="KW-1185">Reference proteome</keyword>
<dbReference type="FunFam" id="2.60.40.10:FF:000107">
    <property type="entry name" value="Myosin, light chain kinase a"/>
    <property type="match status" value="1"/>
</dbReference>